<evidence type="ECO:0000256" key="3">
    <source>
        <dbReference type="SAM" id="Phobius"/>
    </source>
</evidence>
<dbReference type="PROSITE" id="PS50011">
    <property type="entry name" value="PROTEIN_KINASE_DOM"/>
    <property type="match status" value="1"/>
</dbReference>
<feature type="signal peptide" evidence="4">
    <location>
        <begin position="1"/>
        <end position="25"/>
    </location>
</feature>
<dbReference type="InterPro" id="IPR001245">
    <property type="entry name" value="Ser-Thr/Tyr_kinase_cat_dom"/>
</dbReference>
<evidence type="ECO:0000256" key="1">
    <source>
        <dbReference type="PROSITE-ProRule" id="PRU10141"/>
    </source>
</evidence>
<dbReference type="EMBL" id="SDRB02009808">
    <property type="protein sequence ID" value="THG07735.1"/>
    <property type="molecule type" value="Genomic_DNA"/>
</dbReference>
<feature type="region of interest" description="Disordered" evidence="2">
    <location>
        <begin position="210"/>
        <end position="229"/>
    </location>
</feature>
<feature type="region of interest" description="Disordered" evidence="2">
    <location>
        <begin position="292"/>
        <end position="311"/>
    </location>
</feature>
<dbReference type="STRING" id="542762.A0A4S4DXZ6"/>
<dbReference type="AlphaFoldDB" id="A0A4S4DXZ6"/>
<dbReference type="Gene3D" id="3.80.10.10">
    <property type="entry name" value="Ribonuclease Inhibitor"/>
    <property type="match status" value="1"/>
</dbReference>
<dbReference type="SMART" id="SM00220">
    <property type="entry name" value="S_TKc"/>
    <property type="match status" value="1"/>
</dbReference>
<dbReference type="PROSITE" id="PS00107">
    <property type="entry name" value="PROTEIN_KINASE_ATP"/>
    <property type="match status" value="1"/>
</dbReference>
<keyword evidence="4" id="KW-0732">Signal</keyword>
<organism evidence="6 7">
    <name type="scientific">Camellia sinensis var. sinensis</name>
    <name type="common">China tea</name>
    <dbReference type="NCBI Taxonomy" id="542762"/>
    <lineage>
        <taxon>Eukaryota</taxon>
        <taxon>Viridiplantae</taxon>
        <taxon>Streptophyta</taxon>
        <taxon>Embryophyta</taxon>
        <taxon>Tracheophyta</taxon>
        <taxon>Spermatophyta</taxon>
        <taxon>Magnoliopsida</taxon>
        <taxon>eudicotyledons</taxon>
        <taxon>Gunneridae</taxon>
        <taxon>Pentapetalae</taxon>
        <taxon>asterids</taxon>
        <taxon>Ericales</taxon>
        <taxon>Theaceae</taxon>
        <taxon>Camellia</taxon>
    </lineage>
</organism>
<keyword evidence="1" id="KW-0547">Nucleotide-binding</keyword>
<dbReference type="Gene3D" id="3.30.200.20">
    <property type="entry name" value="Phosphorylase Kinase, domain 1"/>
    <property type="match status" value="1"/>
</dbReference>
<accession>A0A4S4DXZ6</accession>
<keyword evidence="3" id="KW-0812">Transmembrane</keyword>
<name>A0A4S4DXZ6_CAMSN</name>
<protein>
    <recommendedName>
        <fullName evidence="5">Protein kinase domain-containing protein</fullName>
    </recommendedName>
</protein>
<dbReference type="PANTHER" id="PTHR48007">
    <property type="entry name" value="LEUCINE-RICH REPEAT RECEPTOR-LIKE PROTEIN KINASE PXC1"/>
    <property type="match status" value="1"/>
</dbReference>
<dbReference type="PANTHER" id="PTHR48007:SF43">
    <property type="entry name" value="POLLEN RECEPTOR-LIKE KINASE 4"/>
    <property type="match status" value="1"/>
</dbReference>
<feature type="domain" description="Protein kinase" evidence="5">
    <location>
        <begin position="330"/>
        <end position="611"/>
    </location>
</feature>
<dbReference type="Gene3D" id="1.10.510.10">
    <property type="entry name" value="Transferase(Phosphotransferase) domain 1"/>
    <property type="match status" value="1"/>
</dbReference>
<evidence type="ECO:0000256" key="2">
    <source>
        <dbReference type="SAM" id="MobiDB-lite"/>
    </source>
</evidence>
<dbReference type="InterPro" id="IPR017441">
    <property type="entry name" value="Protein_kinase_ATP_BS"/>
</dbReference>
<dbReference type="InterPro" id="IPR032675">
    <property type="entry name" value="LRR_dom_sf"/>
</dbReference>
<feature type="binding site" evidence="1">
    <location>
        <position position="358"/>
    </location>
    <ligand>
        <name>ATP</name>
        <dbReference type="ChEBI" id="CHEBI:30616"/>
    </ligand>
</feature>
<evidence type="ECO:0000313" key="6">
    <source>
        <dbReference type="EMBL" id="THG07735.1"/>
    </source>
</evidence>
<dbReference type="SUPFAM" id="SSF56112">
    <property type="entry name" value="Protein kinase-like (PK-like)"/>
    <property type="match status" value="1"/>
</dbReference>
<keyword evidence="7" id="KW-1185">Reference proteome</keyword>
<proteinExistence type="predicted"/>
<feature type="transmembrane region" description="Helical" evidence="3">
    <location>
        <begin position="235"/>
        <end position="258"/>
    </location>
</feature>
<keyword evidence="1" id="KW-0067">ATP-binding</keyword>
<dbReference type="InterPro" id="IPR000719">
    <property type="entry name" value="Prot_kinase_dom"/>
</dbReference>
<keyword evidence="3" id="KW-1133">Transmembrane helix</keyword>
<keyword evidence="3" id="KW-0472">Membrane</keyword>
<evidence type="ECO:0000259" key="5">
    <source>
        <dbReference type="PROSITE" id="PS50011"/>
    </source>
</evidence>
<comment type="caution">
    <text evidence="6">The sequence shown here is derived from an EMBL/GenBank/DDBJ whole genome shotgun (WGS) entry which is preliminary data.</text>
</comment>
<evidence type="ECO:0000313" key="7">
    <source>
        <dbReference type="Proteomes" id="UP000306102"/>
    </source>
</evidence>
<sequence>MGCSLHFFIHLLVISLLALRGLVFAQNGIQEAEREALLALADELNNSFLHNNWTSLNCYNIVMTPYWYGVKCTNGRVAEVVLENMGLTGKIRPDTLFNLTELSVLSLKNNSISGNMMDFSQNQKLTQIDMSSNMFDGLISNSLPGLAFLESLQLQDNMLAGSIPAFNQSSLKEFNVSNNGLTGAIPNTKVLQSFNSSSFSGNPQLCGSPSYNPCSPSNNDTSSDNSPKPSGVSRFAPILLVIDVVGFIVVVFLFMIYCRKSKQLSNAMNMRSSRPVEGVRAEKAVQDIEVSQRSEGYVESEGGEGGGGERGKLTFMDGVERGFGLHDLLKASAEGLGKGNFGNCYKAMVDDGPAVVVKRLRDLRPLSHSEFAKQLQALADLKHPNLLPLLAYYYSKEEKLLVHKLASNGNVYNRIHGGRGTRGRVPFRWTARLSVARAVARAMDYLHLNPPKSTTTTTTTIFPPHGNLKSSNVLLDNDLVLVSDYSLASLISLPIAAQRMVSYKSPEFQNYKRLSKKSDVWSFGCLLLELLTGRVSAHSSPPGVNGVDLCGWVHRAVREEWTAEIFDVEIAVQRSATHSMLRLLQIAIRCCEKAPEKRPDMAEVAREIENIKVVVDSEDSEDLSQSITDDSMSMSATPSIMNGH</sequence>
<gene>
    <name evidence="6" type="ORF">TEA_014625</name>
</gene>
<dbReference type="GO" id="GO:0005524">
    <property type="term" value="F:ATP binding"/>
    <property type="evidence" value="ECO:0007669"/>
    <property type="project" value="UniProtKB-UniRule"/>
</dbReference>
<dbReference type="InterPro" id="IPR011009">
    <property type="entry name" value="Kinase-like_dom_sf"/>
</dbReference>
<evidence type="ECO:0000256" key="4">
    <source>
        <dbReference type="SAM" id="SignalP"/>
    </source>
</evidence>
<dbReference type="InterPro" id="IPR046959">
    <property type="entry name" value="PRK1-6/SRF4-like"/>
</dbReference>
<feature type="compositionally biased region" description="Polar residues" evidence="2">
    <location>
        <begin position="623"/>
        <end position="644"/>
    </location>
</feature>
<dbReference type="Pfam" id="PF07714">
    <property type="entry name" value="PK_Tyr_Ser-Thr"/>
    <property type="match status" value="1"/>
</dbReference>
<feature type="chain" id="PRO_5020505981" description="Protein kinase domain-containing protein" evidence="4">
    <location>
        <begin position="26"/>
        <end position="644"/>
    </location>
</feature>
<feature type="region of interest" description="Disordered" evidence="2">
    <location>
        <begin position="617"/>
        <end position="644"/>
    </location>
</feature>
<dbReference type="GO" id="GO:0004672">
    <property type="term" value="F:protein kinase activity"/>
    <property type="evidence" value="ECO:0007669"/>
    <property type="project" value="InterPro"/>
</dbReference>
<reference evidence="6 7" key="1">
    <citation type="journal article" date="2018" name="Proc. Natl. Acad. Sci. U.S.A.">
        <title>Draft genome sequence of Camellia sinensis var. sinensis provides insights into the evolution of the tea genome and tea quality.</title>
        <authorList>
            <person name="Wei C."/>
            <person name="Yang H."/>
            <person name="Wang S."/>
            <person name="Zhao J."/>
            <person name="Liu C."/>
            <person name="Gao L."/>
            <person name="Xia E."/>
            <person name="Lu Y."/>
            <person name="Tai Y."/>
            <person name="She G."/>
            <person name="Sun J."/>
            <person name="Cao H."/>
            <person name="Tong W."/>
            <person name="Gao Q."/>
            <person name="Li Y."/>
            <person name="Deng W."/>
            <person name="Jiang X."/>
            <person name="Wang W."/>
            <person name="Chen Q."/>
            <person name="Zhang S."/>
            <person name="Li H."/>
            <person name="Wu J."/>
            <person name="Wang P."/>
            <person name="Li P."/>
            <person name="Shi C."/>
            <person name="Zheng F."/>
            <person name="Jian J."/>
            <person name="Huang B."/>
            <person name="Shan D."/>
            <person name="Shi M."/>
            <person name="Fang C."/>
            <person name="Yue Y."/>
            <person name="Li F."/>
            <person name="Li D."/>
            <person name="Wei S."/>
            <person name="Han B."/>
            <person name="Jiang C."/>
            <person name="Yin Y."/>
            <person name="Xia T."/>
            <person name="Zhang Z."/>
            <person name="Bennetzen J.L."/>
            <person name="Zhao S."/>
            <person name="Wan X."/>
        </authorList>
    </citation>
    <scope>NUCLEOTIDE SEQUENCE [LARGE SCALE GENOMIC DNA]</scope>
    <source>
        <strain evidence="7">cv. Shuchazao</strain>
        <tissue evidence="6">Leaf</tissue>
    </source>
</reference>
<dbReference type="Proteomes" id="UP000306102">
    <property type="component" value="Unassembled WGS sequence"/>
</dbReference>
<dbReference type="SUPFAM" id="SSF52058">
    <property type="entry name" value="L domain-like"/>
    <property type="match status" value="1"/>
</dbReference>